<evidence type="ECO:0000313" key="3">
    <source>
        <dbReference type="EMBL" id="KAA0184573.1"/>
    </source>
</evidence>
<dbReference type="GO" id="GO:0042393">
    <property type="term" value="F:histone binding"/>
    <property type="evidence" value="ECO:0007669"/>
    <property type="project" value="TreeGrafter"/>
</dbReference>
<reference evidence="3" key="1">
    <citation type="submission" date="2019-05" db="EMBL/GenBank/DDBJ databases">
        <title>Annotation for the trematode Fasciolopsis buski.</title>
        <authorList>
            <person name="Choi Y.-J."/>
        </authorList>
    </citation>
    <scope>NUCLEOTIDE SEQUENCE</scope>
    <source>
        <strain evidence="3">HT</strain>
        <tissue evidence="3">Whole worm</tissue>
    </source>
</reference>
<dbReference type="InterPro" id="IPR013761">
    <property type="entry name" value="SAM/pointed_sf"/>
</dbReference>
<accession>A0A8E0RMV6</accession>
<dbReference type="PANTHER" id="PTHR12247">
    <property type="entry name" value="POLYCOMB GROUP PROTEIN"/>
    <property type="match status" value="1"/>
</dbReference>
<protein>
    <recommendedName>
        <fullName evidence="2">SAM domain-containing protein</fullName>
    </recommendedName>
</protein>
<feature type="domain" description="SAM" evidence="2">
    <location>
        <begin position="563"/>
        <end position="610"/>
    </location>
</feature>
<sequence>MLFNRLSPSLDTLFSHSLFYRLIFLTTETSHCFFSWFTYRIDRTYKSRALVILRFPEFNLKEAQHRLRVNQCLRIPMFRQRSSQVNTNRDSDSGAHKPRPRNVVPTETSPQNPDTPNSSIGNLPPSSCNHSQRSSGSKCIVKSTSPVEVSPVSPVSRSILSNGIMHTDSTELQASLERLGVSGSQSRKVSEPSASVSVTTTPATHSHQLPLRPTEHLGVVHSDPMKTIHPALSVLRMPPPLLHHGPDDRRILTHFIDGHVIYESNKPFPVKHGMSVVEAALLHQCITEEQQETEVENVIGTATSVHRPHRSSSSSSGFAVDAPVVAPVNGEQPMHVDDDSPQIARGIDVKLSSDSCTVQPTPKRTSCISNPEHESSYSKSSDTPTLNNEYLLLQNSHTKGLSKTNVAGLKRQTESPSYSTGQSDQDAITPRVKTPVSSRLDPSVTLINVATTTAAITIAPLASTQCLSQRSQQSIYARMSPAICPPSRPLETYPDVHSILPASSPARSVSQTSSPAQTPYASQHGTPSVGPASHQFHGFFTYPHPHPVPQLPEPPPPGPVRFWSADDVVAFVRGTPGCGAYAEAFHINEIDGEALLLLAEDQFIQPPIGMKIGPALKLAARLETLRNVS</sequence>
<feature type="compositionally biased region" description="Polar residues" evidence="1">
    <location>
        <begin position="505"/>
        <end position="526"/>
    </location>
</feature>
<dbReference type="Gene3D" id="1.10.150.50">
    <property type="entry name" value="Transcription Factor, Ets-1"/>
    <property type="match status" value="1"/>
</dbReference>
<feature type="region of interest" description="Disordered" evidence="1">
    <location>
        <begin position="182"/>
        <end position="209"/>
    </location>
</feature>
<dbReference type="EMBL" id="LUCM01011033">
    <property type="protein sequence ID" value="KAA0184573.1"/>
    <property type="molecule type" value="Genomic_DNA"/>
</dbReference>
<dbReference type="CDD" id="cd09509">
    <property type="entry name" value="SAM_Polycomb"/>
    <property type="match status" value="1"/>
</dbReference>
<dbReference type="PROSITE" id="PS50105">
    <property type="entry name" value="SAM_DOMAIN"/>
    <property type="match status" value="1"/>
</dbReference>
<feature type="compositionally biased region" description="Polar residues" evidence="1">
    <location>
        <begin position="352"/>
        <end position="369"/>
    </location>
</feature>
<dbReference type="SMART" id="SM00454">
    <property type="entry name" value="SAM"/>
    <property type="match status" value="1"/>
</dbReference>
<feature type="compositionally biased region" description="Polar residues" evidence="1">
    <location>
        <begin position="414"/>
        <end position="426"/>
    </location>
</feature>
<dbReference type="SUPFAM" id="SSF47769">
    <property type="entry name" value="SAM/Pointed domain"/>
    <property type="match status" value="1"/>
</dbReference>
<proteinExistence type="predicted"/>
<keyword evidence="4" id="KW-1185">Reference proteome</keyword>
<feature type="region of interest" description="Disordered" evidence="1">
    <location>
        <begin position="501"/>
        <end position="530"/>
    </location>
</feature>
<dbReference type="GO" id="GO:0045892">
    <property type="term" value="P:negative regulation of DNA-templated transcription"/>
    <property type="evidence" value="ECO:0007669"/>
    <property type="project" value="TreeGrafter"/>
</dbReference>
<dbReference type="AlphaFoldDB" id="A0A8E0RMV6"/>
<dbReference type="OrthoDB" id="2390104at2759"/>
<comment type="caution">
    <text evidence="3">The sequence shown here is derived from an EMBL/GenBank/DDBJ whole genome shotgun (WGS) entry which is preliminary data.</text>
</comment>
<feature type="region of interest" description="Disordered" evidence="1">
    <location>
        <begin position="351"/>
        <end position="385"/>
    </location>
</feature>
<dbReference type="Pfam" id="PF00536">
    <property type="entry name" value="SAM_1"/>
    <property type="match status" value="1"/>
</dbReference>
<feature type="compositionally biased region" description="Polar residues" evidence="1">
    <location>
        <begin position="105"/>
        <end position="137"/>
    </location>
</feature>
<dbReference type="InterPro" id="IPR001660">
    <property type="entry name" value="SAM"/>
</dbReference>
<feature type="region of interest" description="Disordered" evidence="1">
    <location>
        <begin position="80"/>
        <end position="153"/>
    </location>
</feature>
<dbReference type="PANTHER" id="PTHR12247:SF138">
    <property type="entry name" value="POLYHOMEOTIC DISTAL, ISOFORM A-RELATED"/>
    <property type="match status" value="1"/>
</dbReference>
<evidence type="ECO:0000256" key="1">
    <source>
        <dbReference type="SAM" id="MobiDB-lite"/>
    </source>
</evidence>
<name>A0A8E0RMV6_9TREM</name>
<feature type="compositionally biased region" description="Low complexity" evidence="1">
    <location>
        <begin position="141"/>
        <end position="153"/>
    </location>
</feature>
<gene>
    <name evidence="3" type="ORF">FBUS_03744</name>
</gene>
<evidence type="ECO:0000259" key="2">
    <source>
        <dbReference type="PROSITE" id="PS50105"/>
    </source>
</evidence>
<dbReference type="InterPro" id="IPR050548">
    <property type="entry name" value="PcG_chromatin_remod_factors"/>
</dbReference>
<dbReference type="GO" id="GO:0035102">
    <property type="term" value="C:PRC1 complex"/>
    <property type="evidence" value="ECO:0007669"/>
    <property type="project" value="TreeGrafter"/>
</dbReference>
<evidence type="ECO:0000313" key="4">
    <source>
        <dbReference type="Proteomes" id="UP000728185"/>
    </source>
</evidence>
<organism evidence="3 4">
    <name type="scientific">Fasciolopsis buskii</name>
    <dbReference type="NCBI Taxonomy" id="27845"/>
    <lineage>
        <taxon>Eukaryota</taxon>
        <taxon>Metazoa</taxon>
        <taxon>Spiralia</taxon>
        <taxon>Lophotrochozoa</taxon>
        <taxon>Platyhelminthes</taxon>
        <taxon>Trematoda</taxon>
        <taxon>Digenea</taxon>
        <taxon>Plagiorchiida</taxon>
        <taxon>Echinostomata</taxon>
        <taxon>Echinostomatoidea</taxon>
        <taxon>Fasciolidae</taxon>
        <taxon>Fasciolopsis</taxon>
    </lineage>
</organism>
<feature type="region of interest" description="Disordered" evidence="1">
    <location>
        <begin position="402"/>
        <end position="437"/>
    </location>
</feature>
<feature type="compositionally biased region" description="Low complexity" evidence="1">
    <location>
        <begin position="192"/>
        <end position="207"/>
    </location>
</feature>
<dbReference type="Proteomes" id="UP000728185">
    <property type="component" value="Unassembled WGS sequence"/>
</dbReference>
<dbReference type="GO" id="GO:0003682">
    <property type="term" value="F:chromatin binding"/>
    <property type="evidence" value="ECO:0007669"/>
    <property type="project" value="TreeGrafter"/>
</dbReference>